<dbReference type="GO" id="GO:0005829">
    <property type="term" value="C:cytosol"/>
    <property type="evidence" value="ECO:0007669"/>
    <property type="project" value="TreeGrafter"/>
</dbReference>
<dbReference type="SUPFAM" id="SSF55271">
    <property type="entry name" value="DNA repair protein MutS, domain I"/>
    <property type="match status" value="1"/>
</dbReference>
<evidence type="ECO:0000256" key="8">
    <source>
        <dbReference type="ARBA" id="ARBA00024647"/>
    </source>
</evidence>
<evidence type="ECO:0000256" key="7">
    <source>
        <dbReference type="ARBA" id="ARBA00023204"/>
    </source>
</evidence>
<dbReference type="InterPro" id="IPR005748">
    <property type="entry name" value="DNA_mismatch_repair_MutS"/>
</dbReference>
<dbReference type="SUPFAM" id="SSF52540">
    <property type="entry name" value="P-loop containing nucleoside triphosphate hydrolases"/>
    <property type="match status" value="1"/>
</dbReference>
<comment type="similarity">
    <text evidence="1 9 10">Belongs to the DNA mismatch repair MutS family.</text>
</comment>
<dbReference type="Gene3D" id="3.40.50.300">
    <property type="entry name" value="P-loop containing nucleotide triphosphate hydrolases"/>
    <property type="match status" value="1"/>
</dbReference>
<keyword evidence="7 9" id="KW-0234">DNA repair</keyword>
<dbReference type="EMBL" id="VFSU01000021">
    <property type="protein sequence ID" value="TPE61742.1"/>
    <property type="molecule type" value="Genomic_DNA"/>
</dbReference>
<comment type="function">
    <text evidence="8 9">This protein is involved in the repair of mismatches in DNA. It is possible that it carries out the mismatch recognition step. This protein has a weak ATPase activity.</text>
</comment>
<protein>
    <recommendedName>
        <fullName evidence="2 9">DNA mismatch repair protein MutS</fullName>
    </recommendedName>
</protein>
<dbReference type="InterPro" id="IPR036187">
    <property type="entry name" value="DNA_mismatch_repair_MutS_sf"/>
</dbReference>
<dbReference type="InterPro" id="IPR000432">
    <property type="entry name" value="DNA_mismatch_repair_MutS_C"/>
</dbReference>
<evidence type="ECO:0000256" key="9">
    <source>
        <dbReference type="HAMAP-Rule" id="MF_00096"/>
    </source>
</evidence>
<evidence type="ECO:0000256" key="10">
    <source>
        <dbReference type="RuleBase" id="RU003756"/>
    </source>
</evidence>
<dbReference type="SMART" id="SM00533">
    <property type="entry name" value="MUTSd"/>
    <property type="match status" value="1"/>
</dbReference>
<dbReference type="InterPro" id="IPR007695">
    <property type="entry name" value="DNA_mismatch_repair_MutS-lik_N"/>
</dbReference>
<dbReference type="InterPro" id="IPR007696">
    <property type="entry name" value="DNA_mismatch_repair_MutS_core"/>
</dbReference>
<name>A0A501XM31_9SPHN</name>
<keyword evidence="5 9" id="KW-0067">ATP-binding</keyword>
<feature type="domain" description="DNA mismatch repair proteins mutS family" evidence="11">
    <location>
        <begin position="676"/>
        <end position="692"/>
    </location>
</feature>
<dbReference type="Pfam" id="PF05190">
    <property type="entry name" value="MutS_IV"/>
    <property type="match status" value="1"/>
</dbReference>
<dbReference type="GO" id="GO:0030983">
    <property type="term" value="F:mismatched DNA binding"/>
    <property type="evidence" value="ECO:0007669"/>
    <property type="project" value="InterPro"/>
</dbReference>
<dbReference type="Gene3D" id="1.10.1420.10">
    <property type="match status" value="2"/>
</dbReference>
<accession>A0A501XM31</accession>
<dbReference type="SMART" id="SM00534">
    <property type="entry name" value="MUTSac"/>
    <property type="match status" value="1"/>
</dbReference>
<dbReference type="Pfam" id="PF01624">
    <property type="entry name" value="MutS_I"/>
    <property type="match status" value="1"/>
</dbReference>
<dbReference type="PIRSF" id="PIRSF037677">
    <property type="entry name" value="DNA_mis_repair_Msh6"/>
    <property type="match status" value="1"/>
</dbReference>
<organism evidence="12 13">
    <name type="scientific">Sandaracinobacter neustonicus</name>
    <dbReference type="NCBI Taxonomy" id="1715348"/>
    <lineage>
        <taxon>Bacteria</taxon>
        <taxon>Pseudomonadati</taxon>
        <taxon>Pseudomonadota</taxon>
        <taxon>Alphaproteobacteria</taxon>
        <taxon>Sphingomonadales</taxon>
        <taxon>Sphingosinicellaceae</taxon>
        <taxon>Sandaracinobacter</taxon>
    </lineage>
</organism>
<reference evidence="12 13" key="1">
    <citation type="submission" date="2019-06" db="EMBL/GenBank/DDBJ databases">
        <authorList>
            <person name="Lee I."/>
            <person name="Jang G.I."/>
            <person name="Hwang C.Y."/>
        </authorList>
    </citation>
    <scope>NUCLEOTIDE SEQUENCE [LARGE SCALE GENOMIC DNA]</scope>
    <source>
        <strain evidence="12 13">PAMC 28131</strain>
    </source>
</reference>
<dbReference type="PANTHER" id="PTHR11361:SF34">
    <property type="entry name" value="DNA MISMATCH REPAIR PROTEIN MSH1, MITOCHONDRIAL"/>
    <property type="match status" value="1"/>
</dbReference>
<dbReference type="NCBIfam" id="TIGR01070">
    <property type="entry name" value="mutS1"/>
    <property type="match status" value="1"/>
</dbReference>
<dbReference type="Pfam" id="PF00488">
    <property type="entry name" value="MutS_V"/>
    <property type="match status" value="1"/>
</dbReference>
<dbReference type="GO" id="GO:0003684">
    <property type="term" value="F:damaged DNA binding"/>
    <property type="evidence" value="ECO:0007669"/>
    <property type="project" value="UniProtKB-UniRule"/>
</dbReference>
<dbReference type="Gene3D" id="3.40.1170.10">
    <property type="entry name" value="DNA repair protein MutS, domain I"/>
    <property type="match status" value="1"/>
</dbReference>
<dbReference type="InterPro" id="IPR007861">
    <property type="entry name" value="DNA_mismatch_repair_MutS_clamp"/>
</dbReference>
<dbReference type="Gene3D" id="3.30.420.110">
    <property type="entry name" value="MutS, connector domain"/>
    <property type="match status" value="1"/>
</dbReference>
<dbReference type="InterPro" id="IPR027417">
    <property type="entry name" value="P-loop_NTPase"/>
</dbReference>
<evidence type="ECO:0000256" key="2">
    <source>
        <dbReference type="ARBA" id="ARBA00021982"/>
    </source>
</evidence>
<comment type="caution">
    <text evidence="12">The sequence shown here is derived from an EMBL/GenBank/DDBJ whole genome shotgun (WGS) entry which is preliminary data.</text>
</comment>
<dbReference type="HAMAP" id="MF_00096">
    <property type="entry name" value="MutS"/>
    <property type="match status" value="1"/>
</dbReference>
<evidence type="ECO:0000256" key="6">
    <source>
        <dbReference type="ARBA" id="ARBA00023125"/>
    </source>
</evidence>
<dbReference type="Proteomes" id="UP000319897">
    <property type="component" value="Unassembled WGS sequence"/>
</dbReference>
<dbReference type="Pfam" id="PF05188">
    <property type="entry name" value="MutS_II"/>
    <property type="match status" value="1"/>
</dbReference>
<proteinExistence type="inferred from homology"/>
<evidence type="ECO:0000313" key="12">
    <source>
        <dbReference type="EMBL" id="TPE61742.1"/>
    </source>
</evidence>
<dbReference type="GO" id="GO:0140664">
    <property type="term" value="F:ATP-dependent DNA damage sensor activity"/>
    <property type="evidence" value="ECO:0007669"/>
    <property type="project" value="InterPro"/>
</dbReference>
<dbReference type="NCBIfam" id="NF003810">
    <property type="entry name" value="PRK05399.1"/>
    <property type="match status" value="1"/>
</dbReference>
<dbReference type="InterPro" id="IPR036678">
    <property type="entry name" value="MutS_con_dom_sf"/>
</dbReference>
<keyword evidence="6 9" id="KW-0238">DNA-binding</keyword>
<dbReference type="PANTHER" id="PTHR11361">
    <property type="entry name" value="DNA MISMATCH REPAIR PROTEIN MUTS FAMILY MEMBER"/>
    <property type="match status" value="1"/>
</dbReference>
<gene>
    <name evidence="9 12" type="primary">mutS</name>
    <name evidence="12" type="ORF">FJQ54_07505</name>
</gene>
<feature type="binding site" evidence="9">
    <location>
        <begin position="602"/>
        <end position="609"/>
    </location>
    <ligand>
        <name>ATP</name>
        <dbReference type="ChEBI" id="CHEBI:30616"/>
    </ligand>
</feature>
<dbReference type="GO" id="GO:0005524">
    <property type="term" value="F:ATP binding"/>
    <property type="evidence" value="ECO:0007669"/>
    <property type="project" value="UniProtKB-UniRule"/>
</dbReference>
<dbReference type="Pfam" id="PF05192">
    <property type="entry name" value="MutS_III"/>
    <property type="match status" value="1"/>
</dbReference>
<dbReference type="InterPro" id="IPR016151">
    <property type="entry name" value="DNA_mismatch_repair_MutS_N"/>
</dbReference>
<evidence type="ECO:0000256" key="5">
    <source>
        <dbReference type="ARBA" id="ARBA00022840"/>
    </source>
</evidence>
<dbReference type="GO" id="GO:0006298">
    <property type="term" value="P:mismatch repair"/>
    <property type="evidence" value="ECO:0007669"/>
    <property type="project" value="UniProtKB-UniRule"/>
</dbReference>
<evidence type="ECO:0000313" key="13">
    <source>
        <dbReference type="Proteomes" id="UP000319897"/>
    </source>
</evidence>
<dbReference type="Gene3D" id="6.10.140.430">
    <property type="match status" value="1"/>
</dbReference>
<evidence type="ECO:0000256" key="3">
    <source>
        <dbReference type="ARBA" id="ARBA00022741"/>
    </source>
</evidence>
<dbReference type="RefSeq" id="WP_140927801.1">
    <property type="nucleotide sequence ID" value="NZ_VFSU01000021.1"/>
</dbReference>
<dbReference type="AlphaFoldDB" id="A0A501XM31"/>
<dbReference type="InterPro" id="IPR045076">
    <property type="entry name" value="MutS"/>
</dbReference>
<evidence type="ECO:0000256" key="1">
    <source>
        <dbReference type="ARBA" id="ARBA00006271"/>
    </source>
</evidence>
<sequence>MMQQYLALKAEVPSALLLFRMGDFYELFLTDAGVAAAALDIALTHRGEHLGQPLPMCGVPVHAHEAYVARLVKAGHAVAIAEQTEDPAEAKKRGSKSIVNRAIVRVITPGTLTEERLLDGRRANWLLSLFPSTDEVGLAWADISTGDLWLGTARPSALADEIARIAPAEVLAPEGAGYAELPRAAFDSAAAEKRLAARLGVSTLAGFGQFPRAALAAAGGLLTHIEMTARGQAVLLKPPRLHLPGRVMAIDGATRRSLELTDGPTSLLSAIDLTVTAGGGRLLAAELAAPLADLPAIEDRLDLVQWFAADSGLRDEARALLKGAPDAARALGRIAAGRGSPRDLAALRDGLVAAQRLGGLLDSASAGGAPPALDPLRHGLQPPADLLALLEAALVESPPLQPNDGGVIAHGYDAALDELRLLAADSRAAIAALEGDLRARTGVQTLRVKHNNVIGYHVEVAPKAADPLMADPSFFHRQTLGNAMRFDTEALRGLASRIAQAQAHALAAEAAHLETMREGALAAATQIGRVADSLAALDRASALGELAAREGLVRPRLTQGMDFHIAAGRHPVVEAALRRKGEAFVPNDCALEGAARVWLVTGPNMGGKSTFLRQNALIAVLAQAGSFVPAAEATIGLVDRLYSRVGASDSLAEGRSTFMVEMVETAAILNGATDRSLLLLDEVGRGTATWDGLALAWAILESIHDRIGARALFASHYHELAALKSRLDGLALRTMKARQWQGDLVFLHEVGEGAAPGSFGLDVARLAGVPADVLARAGEILLRLEQGDAGRGAKEALSDLPLFAAAPAAPPPADALRARLADILPDSLTPRAALDLLYELKALADD</sequence>
<dbReference type="InterPro" id="IPR007860">
    <property type="entry name" value="DNA_mmatch_repair_MutS_con_dom"/>
</dbReference>
<keyword evidence="13" id="KW-1185">Reference proteome</keyword>
<dbReference type="OrthoDB" id="9802448at2"/>
<evidence type="ECO:0000259" key="11">
    <source>
        <dbReference type="PROSITE" id="PS00486"/>
    </source>
</evidence>
<dbReference type="SUPFAM" id="SSF53150">
    <property type="entry name" value="DNA repair protein MutS, domain II"/>
    <property type="match status" value="1"/>
</dbReference>
<dbReference type="PROSITE" id="PS00486">
    <property type="entry name" value="DNA_MISMATCH_REPAIR_2"/>
    <property type="match status" value="1"/>
</dbReference>
<dbReference type="InterPro" id="IPR017261">
    <property type="entry name" value="DNA_mismatch_repair_MutS/MSH"/>
</dbReference>
<dbReference type="SUPFAM" id="SSF48334">
    <property type="entry name" value="DNA repair protein MutS, domain III"/>
    <property type="match status" value="1"/>
</dbReference>
<evidence type="ECO:0000256" key="4">
    <source>
        <dbReference type="ARBA" id="ARBA00022763"/>
    </source>
</evidence>
<keyword evidence="3 9" id="KW-0547">Nucleotide-binding</keyword>
<keyword evidence="4 9" id="KW-0227">DNA damage</keyword>